<keyword evidence="3" id="KW-1185">Reference proteome</keyword>
<dbReference type="Proteomes" id="UP000253303">
    <property type="component" value="Unassembled WGS sequence"/>
</dbReference>
<dbReference type="Gene3D" id="2.30.110.10">
    <property type="entry name" value="Electron Transport, Fmn-binding Protein, Chain A"/>
    <property type="match status" value="1"/>
</dbReference>
<comment type="caution">
    <text evidence="2">The sequence shown here is derived from an EMBL/GenBank/DDBJ whole genome shotgun (WGS) entry which is preliminary data.</text>
</comment>
<dbReference type="AlphaFoldDB" id="A0A366LYT6"/>
<organism evidence="2 3">
    <name type="scientific">Spongiactinospora rosea</name>
    <dbReference type="NCBI Taxonomy" id="2248750"/>
    <lineage>
        <taxon>Bacteria</taxon>
        <taxon>Bacillati</taxon>
        <taxon>Actinomycetota</taxon>
        <taxon>Actinomycetes</taxon>
        <taxon>Streptosporangiales</taxon>
        <taxon>Streptosporangiaceae</taxon>
        <taxon>Spongiactinospora</taxon>
    </lineage>
</organism>
<dbReference type="InterPro" id="IPR012349">
    <property type="entry name" value="Split_barrel_FMN-bd"/>
</dbReference>
<reference evidence="2 3" key="1">
    <citation type="submission" date="2018-06" db="EMBL/GenBank/DDBJ databases">
        <title>Sphaerisporangium craniellae sp. nov., isolated from a marine sponge in the South China Sea.</title>
        <authorList>
            <person name="Li L."/>
        </authorList>
    </citation>
    <scope>NUCLEOTIDE SEQUENCE [LARGE SCALE GENOMIC DNA]</scope>
    <source>
        <strain evidence="2 3">LHW63015</strain>
    </source>
</reference>
<sequence>MPTTVLTGAAIEILGFLNAALFRASKGYFILYKFRPQSCLTLNLVGDNESALNAVILPYMKERGDYVVLWDPRIEEAGFLPSLISDATQIEVEVDGSLFEAERVSLGGHQERSALLARLRKKAPWIDRYEIAKRGQFPIARLRKI</sequence>
<keyword evidence="1" id="KW-0472">Membrane</keyword>
<dbReference type="EMBL" id="QMEY01000005">
    <property type="protein sequence ID" value="RBQ19128.1"/>
    <property type="molecule type" value="Genomic_DNA"/>
</dbReference>
<evidence type="ECO:0000256" key="1">
    <source>
        <dbReference type="SAM" id="Phobius"/>
    </source>
</evidence>
<proteinExistence type="predicted"/>
<keyword evidence="1" id="KW-0812">Transmembrane</keyword>
<accession>A0A366LYT6</accession>
<feature type="transmembrane region" description="Helical" evidence="1">
    <location>
        <begin position="6"/>
        <end position="25"/>
    </location>
</feature>
<keyword evidence="1" id="KW-1133">Transmembrane helix</keyword>
<gene>
    <name evidence="2" type="ORF">DP939_14310</name>
</gene>
<evidence type="ECO:0000313" key="3">
    <source>
        <dbReference type="Proteomes" id="UP000253303"/>
    </source>
</evidence>
<evidence type="ECO:0000313" key="2">
    <source>
        <dbReference type="EMBL" id="RBQ19128.1"/>
    </source>
</evidence>
<name>A0A366LYT6_9ACTN</name>
<protein>
    <submittedName>
        <fullName evidence="2">Uncharacterized protein</fullName>
    </submittedName>
</protein>